<dbReference type="EMBL" id="GL433835">
    <property type="protein sequence ID" value="EFN59936.1"/>
    <property type="molecule type" value="Genomic_DNA"/>
</dbReference>
<dbReference type="GO" id="GO:0005787">
    <property type="term" value="C:signal peptidase complex"/>
    <property type="evidence" value="ECO:0007669"/>
    <property type="project" value="InterPro"/>
</dbReference>
<evidence type="ECO:0000256" key="9">
    <source>
        <dbReference type="SAM" id="Phobius"/>
    </source>
</evidence>
<dbReference type="AlphaFoldDB" id="E1Z250"/>
<sequence>TTMDFAGQKLAETLAMFIVSLFSVIGFIYGYLQQDFRGMMSLFGGGVLLAFVVGVPDWPVYNKHPVKFLPPKE</sequence>
<evidence type="ECO:0000256" key="5">
    <source>
        <dbReference type="ARBA" id="ARBA00022824"/>
    </source>
</evidence>
<comment type="subcellular location">
    <subcellularLocation>
        <location evidence="1">Endoplasmic reticulum membrane</location>
        <topology evidence="1">Multi-pass membrane protein</topology>
    </subcellularLocation>
</comment>
<keyword evidence="11" id="KW-1185">Reference proteome</keyword>
<organism evidence="11">
    <name type="scientific">Chlorella variabilis</name>
    <name type="common">Green alga</name>
    <dbReference type="NCBI Taxonomy" id="554065"/>
    <lineage>
        <taxon>Eukaryota</taxon>
        <taxon>Viridiplantae</taxon>
        <taxon>Chlorophyta</taxon>
        <taxon>core chlorophytes</taxon>
        <taxon>Trebouxiophyceae</taxon>
        <taxon>Chlorellales</taxon>
        <taxon>Chlorellaceae</taxon>
        <taxon>Chlorella clade</taxon>
        <taxon>Chlorella</taxon>
    </lineage>
</organism>
<accession>E1Z250</accession>
<evidence type="ECO:0000256" key="1">
    <source>
        <dbReference type="ARBA" id="ARBA00004477"/>
    </source>
</evidence>
<evidence type="ECO:0000256" key="4">
    <source>
        <dbReference type="ARBA" id="ARBA00022692"/>
    </source>
</evidence>
<dbReference type="PANTHER" id="PTHR13202:SF0">
    <property type="entry name" value="SIGNAL PEPTIDASE COMPLEX SUBUNIT 1"/>
    <property type="match status" value="1"/>
</dbReference>
<feature type="transmembrane region" description="Helical" evidence="9">
    <location>
        <begin position="39"/>
        <end position="61"/>
    </location>
</feature>
<dbReference type="InParanoid" id="E1Z250"/>
<evidence type="ECO:0000313" key="11">
    <source>
        <dbReference type="Proteomes" id="UP000008141"/>
    </source>
</evidence>
<dbReference type="Proteomes" id="UP000008141">
    <property type="component" value="Unassembled WGS sequence"/>
</dbReference>
<evidence type="ECO:0000256" key="3">
    <source>
        <dbReference type="ARBA" id="ARBA00017059"/>
    </source>
</evidence>
<evidence type="ECO:0000313" key="10">
    <source>
        <dbReference type="EMBL" id="EFN59936.1"/>
    </source>
</evidence>
<dbReference type="GeneID" id="17359293"/>
<feature type="non-terminal residue" evidence="10">
    <location>
        <position position="1"/>
    </location>
</feature>
<dbReference type="KEGG" id="cvr:CHLNCDRAFT_15382"/>
<keyword evidence="4 9" id="KW-0812">Transmembrane</keyword>
<comment type="similarity">
    <text evidence="2">Belongs to the SPCS1 family.</text>
</comment>
<dbReference type="PANTHER" id="PTHR13202">
    <property type="entry name" value="MICROSOMAL SIGNAL PEPTIDASE 12 KDA SUBUNIT"/>
    <property type="match status" value="1"/>
</dbReference>
<feature type="transmembrane region" description="Helical" evidence="9">
    <location>
        <begin position="13"/>
        <end position="32"/>
    </location>
</feature>
<dbReference type="FunCoup" id="E1Z250">
    <property type="interactions" value="882"/>
</dbReference>
<gene>
    <name evidence="10" type="ORF">CHLNCDRAFT_15382</name>
</gene>
<comment type="function">
    <text evidence="8">Component of the signal peptidase complex (SPC) which catalyzes the cleavage of N-terminal signal sequences from nascent proteins as they are translocated into the lumen of the endoplasmic reticulum. Dispensable for SPC enzymatic activity.</text>
</comment>
<keyword evidence="6 9" id="KW-1133">Transmembrane helix</keyword>
<reference evidence="10 11" key="1">
    <citation type="journal article" date="2010" name="Plant Cell">
        <title>The Chlorella variabilis NC64A genome reveals adaptation to photosymbiosis, coevolution with viruses, and cryptic sex.</title>
        <authorList>
            <person name="Blanc G."/>
            <person name="Duncan G."/>
            <person name="Agarkova I."/>
            <person name="Borodovsky M."/>
            <person name="Gurnon J."/>
            <person name="Kuo A."/>
            <person name="Lindquist E."/>
            <person name="Lucas S."/>
            <person name="Pangilinan J."/>
            <person name="Polle J."/>
            <person name="Salamov A."/>
            <person name="Terry A."/>
            <person name="Yamada T."/>
            <person name="Dunigan D.D."/>
            <person name="Grigoriev I.V."/>
            <person name="Claverie J.M."/>
            <person name="Van Etten J.L."/>
        </authorList>
    </citation>
    <scope>NUCLEOTIDE SEQUENCE [LARGE SCALE GENOMIC DNA]</scope>
    <source>
        <strain evidence="10 11">NC64A</strain>
    </source>
</reference>
<evidence type="ECO:0000256" key="7">
    <source>
        <dbReference type="ARBA" id="ARBA00023136"/>
    </source>
</evidence>
<dbReference type="Pfam" id="PF06645">
    <property type="entry name" value="SPC12"/>
    <property type="match status" value="1"/>
</dbReference>
<keyword evidence="5" id="KW-0256">Endoplasmic reticulum</keyword>
<evidence type="ECO:0000256" key="6">
    <source>
        <dbReference type="ARBA" id="ARBA00022989"/>
    </source>
</evidence>
<protein>
    <recommendedName>
        <fullName evidence="3">Signal peptidase complex subunit 1</fullName>
    </recommendedName>
</protein>
<proteinExistence type="inferred from homology"/>
<dbReference type="RefSeq" id="XP_005852038.1">
    <property type="nucleotide sequence ID" value="XM_005851976.1"/>
</dbReference>
<evidence type="ECO:0000256" key="2">
    <source>
        <dbReference type="ARBA" id="ARBA00005245"/>
    </source>
</evidence>
<feature type="non-terminal residue" evidence="10">
    <location>
        <position position="73"/>
    </location>
</feature>
<evidence type="ECO:0000256" key="8">
    <source>
        <dbReference type="ARBA" id="ARBA00045204"/>
    </source>
</evidence>
<name>E1Z250_CHLVA</name>
<dbReference type="eggNOG" id="KOG4112">
    <property type="taxonomic scope" value="Eukaryota"/>
</dbReference>
<dbReference type="STRING" id="554065.E1Z250"/>
<keyword evidence="7 9" id="KW-0472">Membrane</keyword>
<dbReference type="InterPro" id="IPR009542">
    <property type="entry name" value="Spc1/SPCS1"/>
</dbReference>
<dbReference type="OrthoDB" id="263893at2759"/>
<dbReference type="GO" id="GO:0045047">
    <property type="term" value="P:protein targeting to ER"/>
    <property type="evidence" value="ECO:0007669"/>
    <property type="project" value="TreeGrafter"/>
</dbReference>
<dbReference type="GO" id="GO:0006465">
    <property type="term" value="P:signal peptide processing"/>
    <property type="evidence" value="ECO:0007669"/>
    <property type="project" value="InterPro"/>
</dbReference>
<dbReference type="OMA" id="IHLTLWT"/>